<dbReference type="SUPFAM" id="SSF52833">
    <property type="entry name" value="Thioredoxin-like"/>
    <property type="match status" value="1"/>
</dbReference>
<evidence type="ECO:0000259" key="1">
    <source>
        <dbReference type="PROSITE" id="PS50404"/>
    </source>
</evidence>
<dbReference type="Pfam" id="PF13409">
    <property type="entry name" value="GST_N_2"/>
    <property type="match status" value="1"/>
</dbReference>
<reference evidence="2 3" key="1">
    <citation type="journal article" date="2013" name="Genome Announc.">
        <title>Draft Genome Sequence of Strain JLT2015T, Belonging to the Family Sphingomonadaceae of the Alphaproteobacteria.</title>
        <authorList>
            <person name="Tang K."/>
            <person name="Liu K."/>
            <person name="Li S."/>
            <person name="Jiao N."/>
        </authorList>
    </citation>
    <scope>NUCLEOTIDE SEQUENCE [LARGE SCALE GENOMIC DNA]</scope>
    <source>
        <strain evidence="2 3">JLT2015</strain>
    </source>
</reference>
<dbReference type="CDD" id="cd03194">
    <property type="entry name" value="GST_C_3"/>
    <property type="match status" value="1"/>
</dbReference>
<dbReference type="InterPro" id="IPR036249">
    <property type="entry name" value="Thioredoxin-like_sf"/>
</dbReference>
<keyword evidence="3" id="KW-1185">Reference proteome</keyword>
<dbReference type="PANTHER" id="PTHR42673:SF4">
    <property type="entry name" value="MALEYLACETOACETATE ISOMERASE"/>
    <property type="match status" value="1"/>
</dbReference>
<dbReference type="SUPFAM" id="SSF47616">
    <property type="entry name" value="GST C-terminal domain-like"/>
    <property type="match status" value="1"/>
</dbReference>
<gene>
    <name evidence="2" type="ORF">C725_1844</name>
</gene>
<organism evidence="2 3">
    <name type="scientific">Pacificimonas flava</name>
    <dbReference type="NCBI Taxonomy" id="1234595"/>
    <lineage>
        <taxon>Bacteria</taxon>
        <taxon>Pseudomonadati</taxon>
        <taxon>Pseudomonadota</taxon>
        <taxon>Alphaproteobacteria</taxon>
        <taxon>Sphingomonadales</taxon>
        <taxon>Sphingosinicellaceae</taxon>
        <taxon>Pacificimonas</taxon>
    </lineage>
</organism>
<dbReference type="PROSITE" id="PS50404">
    <property type="entry name" value="GST_NTER"/>
    <property type="match status" value="1"/>
</dbReference>
<dbReference type="Gene3D" id="1.20.1050.10">
    <property type="match status" value="1"/>
</dbReference>
<keyword evidence="2" id="KW-0808">Transferase</keyword>
<dbReference type="PANTHER" id="PTHR42673">
    <property type="entry name" value="MALEYLACETOACETATE ISOMERASE"/>
    <property type="match status" value="1"/>
</dbReference>
<dbReference type="AlphaFoldDB" id="M2T8H1"/>
<accession>M2T8H1</accession>
<sequence length="228" mass="25513">MTALLKIVLGNRRYSSWSLRGWLAVKQSGQDFEEVVIPMDTPEWREKKTDPALMPSGKVPSLWSGGIAVWESLAIIDWLADRHGQAAYWPTDDAARAFARSMAAEMHAGFTALRSQCPMDVCARYEGFRFEEATRADIDRIVTLWTEARDRFGAGGPYLFGAFGAADMMFAPVVMRFVTYGAKLSGTAASYMNAMTAHPWMVEWCAAAEAEPASWRIGKYEDKAREYL</sequence>
<dbReference type="GO" id="GO:0016034">
    <property type="term" value="F:maleylacetoacetate isomerase activity"/>
    <property type="evidence" value="ECO:0007669"/>
    <property type="project" value="TreeGrafter"/>
</dbReference>
<dbReference type="GO" id="GO:0006749">
    <property type="term" value="P:glutathione metabolic process"/>
    <property type="evidence" value="ECO:0007669"/>
    <property type="project" value="TreeGrafter"/>
</dbReference>
<name>M2T8H1_9SPHN</name>
<dbReference type="CDD" id="cd03043">
    <property type="entry name" value="GST_N_1"/>
    <property type="match status" value="1"/>
</dbReference>
<dbReference type="EMBL" id="AMRV01000005">
    <property type="protein sequence ID" value="EMD82804.1"/>
    <property type="molecule type" value="Genomic_DNA"/>
</dbReference>
<dbReference type="GO" id="GO:0006559">
    <property type="term" value="P:L-phenylalanine catabolic process"/>
    <property type="evidence" value="ECO:0007669"/>
    <property type="project" value="TreeGrafter"/>
</dbReference>
<evidence type="ECO:0000313" key="3">
    <source>
        <dbReference type="Proteomes" id="UP000011717"/>
    </source>
</evidence>
<feature type="domain" description="GST N-terminal" evidence="1">
    <location>
        <begin position="5"/>
        <end position="87"/>
    </location>
</feature>
<evidence type="ECO:0000313" key="2">
    <source>
        <dbReference type="EMBL" id="EMD82804.1"/>
    </source>
</evidence>
<dbReference type="PATRIC" id="fig|1234595.3.peg.1847"/>
<dbReference type="InterPro" id="IPR004045">
    <property type="entry name" value="Glutathione_S-Trfase_N"/>
</dbReference>
<dbReference type="InterPro" id="IPR040079">
    <property type="entry name" value="Glutathione_S-Trfase"/>
</dbReference>
<dbReference type="SFLD" id="SFLDS00019">
    <property type="entry name" value="Glutathione_Transferase_(cytos"/>
    <property type="match status" value="1"/>
</dbReference>
<dbReference type="GO" id="GO:0004364">
    <property type="term" value="F:glutathione transferase activity"/>
    <property type="evidence" value="ECO:0007669"/>
    <property type="project" value="TreeGrafter"/>
</dbReference>
<protein>
    <submittedName>
        <fullName evidence="2">Glutathione S-transferase</fullName>
    </submittedName>
</protein>
<comment type="caution">
    <text evidence="2">The sequence shown here is derived from an EMBL/GenBank/DDBJ whole genome shotgun (WGS) entry which is preliminary data.</text>
</comment>
<proteinExistence type="predicted"/>
<dbReference type="RefSeq" id="WP_008602120.1">
    <property type="nucleotide sequence ID" value="NZ_AMRV01000005.1"/>
</dbReference>
<dbReference type="Proteomes" id="UP000011717">
    <property type="component" value="Unassembled WGS sequence"/>
</dbReference>
<dbReference type="InterPro" id="IPR036282">
    <property type="entry name" value="Glutathione-S-Trfase_C_sf"/>
</dbReference>
<dbReference type="Pfam" id="PF13410">
    <property type="entry name" value="GST_C_2"/>
    <property type="match status" value="1"/>
</dbReference>
<dbReference type="Gene3D" id="3.40.30.10">
    <property type="entry name" value="Glutaredoxin"/>
    <property type="match status" value="1"/>
</dbReference>